<dbReference type="InterPro" id="IPR036047">
    <property type="entry name" value="F-box-like_dom_sf"/>
</dbReference>
<comment type="caution">
    <text evidence="3">The sequence shown here is derived from an EMBL/GenBank/DDBJ whole genome shotgun (WGS) entry which is preliminary data.</text>
</comment>
<gene>
    <name evidence="3" type="ORF">FACUT_5356</name>
</gene>
<reference evidence="3 4" key="1">
    <citation type="submission" date="2020-01" db="EMBL/GenBank/DDBJ databases">
        <title>Identification and distribution of gene clusters putatively required for synthesis of sphingolipid metabolism inhibitors in phylogenetically diverse species of the filamentous fungus Fusarium.</title>
        <authorList>
            <person name="Kim H.-S."/>
            <person name="Busman M."/>
            <person name="Brown D.W."/>
            <person name="Divon H."/>
            <person name="Uhlig S."/>
            <person name="Proctor R.H."/>
        </authorList>
    </citation>
    <scope>NUCLEOTIDE SEQUENCE [LARGE SCALE GENOMIC DNA]</scope>
    <source>
        <strain evidence="3 4">NRRL 13308</strain>
    </source>
</reference>
<evidence type="ECO:0000256" key="1">
    <source>
        <dbReference type="SAM" id="Phobius"/>
    </source>
</evidence>
<keyword evidence="1" id="KW-0812">Transmembrane</keyword>
<dbReference type="SUPFAM" id="SSF81383">
    <property type="entry name" value="F-box domain"/>
    <property type="match status" value="1"/>
</dbReference>
<dbReference type="PROSITE" id="PS50181">
    <property type="entry name" value="FBOX"/>
    <property type="match status" value="1"/>
</dbReference>
<feature type="transmembrane region" description="Helical" evidence="1">
    <location>
        <begin position="210"/>
        <end position="231"/>
    </location>
</feature>
<feature type="domain" description="F-box" evidence="2">
    <location>
        <begin position="64"/>
        <end position="113"/>
    </location>
</feature>
<name>A0A8H4NTI0_9HYPO</name>
<evidence type="ECO:0000313" key="3">
    <source>
        <dbReference type="EMBL" id="KAF4437822.1"/>
    </source>
</evidence>
<dbReference type="Proteomes" id="UP000536711">
    <property type="component" value="Unassembled WGS sequence"/>
</dbReference>
<proteinExistence type="predicted"/>
<evidence type="ECO:0000313" key="4">
    <source>
        <dbReference type="Proteomes" id="UP000536711"/>
    </source>
</evidence>
<feature type="transmembrane region" description="Helical" evidence="1">
    <location>
        <begin position="243"/>
        <end position="266"/>
    </location>
</feature>
<feature type="transmembrane region" description="Helical" evidence="1">
    <location>
        <begin position="286"/>
        <end position="303"/>
    </location>
</feature>
<feature type="transmembrane region" description="Helical" evidence="1">
    <location>
        <begin position="177"/>
        <end position="198"/>
    </location>
</feature>
<dbReference type="EMBL" id="JAADJF010000124">
    <property type="protein sequence ID" value="KAF4437822.1"/>
    <property type="molecule type" value="Genomic_DNA"/>
</dbReference>
<accession>A0A8H4NTI0</accession>
<sequence>MISVRALDHLRQQFCGEAVRISDDNNTKTAPTNGDEEDIQKKAAPQLIHRPAKDDNSFIAVNIENELLRLPAELQLMILQHLTFGEVESLRRTCRLLRYTINKPFIREVFPSIKFELLSTCYRCLRYDAMRDHLIHADESDARYPLANECLDCVSSRGGFVVGPASLCWKYYKKEKLVLGPTVVNFLMACWVFCLSMVRGSELRTYHWSLLLEMGILGLWIPPLTGVVRTMGEGTEGVRAAEIATIFFIACNMLFRFINILGNTLLVSEYKLWRRYMPNQSRPARILNKAIAFLIFWTYPPSIEQKFPGKWWLSRQSTQTGGV</sequence>
<dbReference type="Pfam" id="PF00646">
    <property type="entry name" value="F-box"/>
    <property type="match status" value="1"/>
</dbReference>
<organism evidence="3 4">
    <name type="scientific">Fusarium acutatum</name>
    <dbReference type="NCBI Taxonomy" id="78861"/>
    <lineage>
        <taxon>Eukaryota</taxon>
        <taxon>Fungi</taxon>
        <taxon>Dikarya</taxon>
        <taxon>Ascomycota</taxon>
        <taxon>Pezizomycotina</taxon>
        <taxon>Sordariomycetes</taxon>
        <taxon>Hypocreomycetidae</taxon>
        <taxon>Hypocreales</taxon>
        <taxon>Nectriaceae</taxon>
        <taxon>Fusarium</taxon>
        <taxon>Fusarium fujikuroi species complex</taxon>
    </lineage>
</organism>
<keyword evidence="4" id="KW-1185">Reference proteome</keyword>
<dbReference type="AlphaFoldDB" id="A0A8H4NTI0"/>
<evidence type="ECO:0000259" key="2">
    <source>
        <dbReference type="PROSITE" id="PS50181"/>
    </source>
</evidence>
<keyword evidence="1" id="KW-0472">Membrane</keyword>
<dbReference type="InterPro" id="IPR001810">
    <property type="entry name" value="F-box_dom"/>
</dbReference>
<dbReference type="OrthoDB" id="4759647at2759"/>
<protein>
    <recommendedName>
        <fullName evidence="2">F-box domain-containing protein</fullName>
    </recommendedName>
</protein>
<keyword evidence="1" id="KW-1133">Transmembrane helix</keyword>